<sequence length="670" mass="77113">MKKSVALVNDSRKDLIDFLENNLKLVFGDSININRYFINEINDNDLINDDVILVMSVERLDKIINNILDKKKVIVVRRTFREDKIYNLLSLPQGTNVLIVNDSDETTLETISLFYKIGVTNIRPIPYMNDNNYKNIKIAITPGVPEKVPSFISDIFDLGHRYIDISTFIEIINLLQIDSKEIQSNLVKYSEEIISLDTGIKDKYKELFLKIEELDTILNLSKDGILFTSKDGEINTYNSKVKDILDINEDIYGKYIEDIFVDSLKVLLSEKEILDKVVVFNKKYINVNKKNIYNRDEKMGTYYSLQEITYIKKLEQNLTKKLREKGQIAKYTFKDIKTNSPKMFECIDLAKKVSKSDLSILIRGESGTGKELIAQSIHNNSNRKNQPFIAVNCAAVPENLLESQLFGYDKGTFTGGLKDGKQGLFELANNGTIFLDEIGDMPLELQTKLLRVLQEKQIMPVGSHNVINIDVRIISATNKNLEQMIDNSQFREDLYYRLNTIPINIPPLRERKEDILIIMEDLINKKLVITPEAKKLIQNYMWKGNIRELQNVTSYLNIMCEDIVLEKDLPPNLRSSDNKNTSLKLKYSKNDILNILEILILNKESDVGIGRGLILKSLLDKNLQITEGKIKKIFEYLKKEELIICSSGRYGSKITQKGEDFYNKLKYKGL</sequence>
<dbReference type="PROSITE" id="PS00676">
    <property type="entry name" value="SIGMA54_INTERACT_2"/>
    <property type="match status" value="1"/>
</dbReference>
<reference evidence="5" key="1">
    <citation type="submission" date="2014-07" db="EMBL/GenBank/DDBJ databases">
        <authorList>
            <person name="Monot Marc"/>
        </authorList>
    </citation>
    <scope>NUCLEOTIDE SEQUENCE</scope>
    <source>
        <strain evidence="5">7032994</strain>
    </source>
</reference>
<name>A0A069A1A8_CLODI</name>
<dbReference type="Gene3D" id="1.10.8.60">
    <property type="match status" value="1"/>
</dbReference>
<dbReference type="GO" id="GO:0005524">
    <property type="term" value="F:ATP binding"/>
    <property type="evidence" value="ECO:0007669"/>
    <property type="project" value="UniProtKB-KW"/>
</dbReference>
<dbReference type="PANTHER" id="PTHR32071">
    <property type="entry name" value="TRANSCRIPTIONAL REGULATORY PROTEIN"/>
    <property type="match status" value="1"/>
</dbReference>
<dbReference type="FunFam" id="3.40.50.300:FF:000006">
    <property type="entry name" value="DNA-binding transcriptional regulator NtrC"/>
    <property type="match status" value="1"/>
</dbReference>
<evidence type="ECO:0000256" key="1">
    <source>
        <dbReference type="ARBA" id="ARBA00022741"/>
    </source>
</evidence>
<evidence type="ECO:0000313" key="4">
    <source>
        <dbReference type="EMBL" id="CDS83034.1"/>
    </source>
</evidence>
<gene>
    <name evidence="4" type="ORF">BN1096_160061</name>
    <name evidence="5" type="ORF">BN1097_140062</name>
</gene>
<dbReference type="InterPro" id="IPR036388">
    <property type="entry name" value="WH-like_DNA-bd_sf"/>
</dbReference>
<dbReference type="Gene3D" id="1.10.10.10">
    <property type="entry name" value="Winged helix-like DNA-binding domain superfamily/Winged helix DNA-binding domain"/>
    <property type="match status" value="1"/>
</dbReference>
<feature type="domain" description="Sigma-54 factor interaction" evidence="3">
    <location>
        <begin position="336"/>
        <end position="558"/>
    </location>
</feature>
<dbReference type="InterPro" id="IPR002078">
    <property type="entry name" value="Sigma_54_int"/>
</dbReference>
<dbReference type="Pfam" id="PF25601">
    <property type="entry name" value="AAA_lid_14"/>
    <property type="match status" value="1"/>
</dbReference>
<organism evidence="5">
    <name type="scientific">Clostridioides difficile</name>
    <name type="common">Peptoclostridium difficile</name>
    <dbReference type="NCBI Taxonomy" id="1496"/>
    <lineage>
        <taxon>Bacteria</taxon>
        <taxon>Bacillati</taxon>
        <taxon>Bacillota</taxon>
        <taxon>Clostridia</taxon>
        <taxon>Peptostreptococcales</taxon>
        <taxon>Peptostreptococcaceae</taxon>
        <taxon>Clostridioides</taxon>
    </lineage>
</organism>
<evidence type="ECO:0000256" key="2">
    <source>
        <dbReference type="ARBA" id="ARBA00022840"/>
    </source>
</evidence>
<dbReference type="EMBL" id="LK932347">
    <property type="protein sequence ID" value="CDS83173.1"/>
    <property type="molecule type" value="Genomic_DNA"/>
</dbReference>
<dbReference type="GO" id="GO:0006355">
    <property type="term" value="P:regulation of DNA-templated transcription"/>
    <property type="evidence" value="ECO:0007669"/>
    <property type="project" value="InterPro"/>
</dbReference>
<dbReference type="SMART" id="SM00382">
    <property type="entry name" value="AAA"/>
    <property type="match status" value="1"/>
</dbReference>
<protein>
    <submittedName>
        <fullName evidence="5">Sigma-54 interaction domain protein</fullName>
    </submittedName>
    <submittedName>
        <fullName evidence="4">Transcriptional regulator, sigma-54-dependent</fullName>
    </submittedName>
</protein>
<dbReference type="Pfam" id="PF00158">
    <property type="entry name" value="Sigma54_activat"/>
    <property type="match status" value="1"/>
</dbReference>
<dbReference type="CDD" id="cd00009">
    <property type="entry name" value="AAA"/>
    <property type="match status" value="1"/>
</dbReference>
<dbReference type="PANTHER" id="PTHR32071:SF57">
    <property type="entry name" value="C4-DICARBOXYLATE TRANSPORT TRANSCRIPTIONAL REGULATORY PROTEIN DCTD"/>
    <property type="match status" value="1"/>
</dbReference>
<dbReference type="SUPFAM" id="SSF52540">
    <property type="entry name" value="P-loop containing nucleoside triphosphate hydrolases"/>
    <property type="match status" value="1"/>
</dbReference>
<dbReference type="Gene3D" id="3.30.450.20">
    <property type="entry name" value="PAS domain"/>
    <property type="match status" value="1"/>
</dbReference>
<dbReference type="InterPro" id="IPR003593">
    <property type="entry name" value="AAA+_ATPase"/>
</dbReference>
<dbReference type="InterPro" id="IPR025662">
    <property type="entry name" value="Sigma_54_int_dom_ATP-bd_1"/>
</dbReference>
<evidence type="ECO:0000313" key="5">
    <source>
        <dbReference type="EMBL" id="CDS83173.1"/>
    </source>
</evidence>
<dbReference type="Gene3D" id="3.40.50.300">
    <property type="entry name" value="P-loop containing nucleotide triphosphate hydrolases"/>
    <property type="match status" value="1"/>
</dbReference>
<dbReference type="RefSeq" id="WP_021389996.1">
    <property type="nucleotide sequence ID" value="NZ_BBYB01000032.1"/>
</dbReference>
<proteinExistence type="predicted"/>
<keyword evidence="2" id="KW-0067">ATP-binding</keyword>
<dbReference type="InterPro" id="IPR058031">
    <property type="entry name" value="AAA_lid_NorR"/>
</dbReference>
<evidence type="ECO:0000259" key="3">
    <source>
        <dbReference type="PROSITE" id="PS50045"/>
    </source>
</evidence>
<dbReference type="AlphaFoldDB" id="A0A069A1A8"/>
<accession>A0A069A1A8</accession>
<dbReference type="InterPro" id="IPR027417">
    <property type="entry name" value="P-loop_NTPase"/>
</dbReference>
<keyword evidence="1" id="KW-0547">Nucleotide-binding</keyword>
<dbReference type="PROSITE" id="PS50045">
    <property type="entry name" value="SIGMA54_INTERACT_4"/>
    <property type="match status" value="1"/>
</dbReference>
<dbReference type="PROSITE" id="PS00675">
    <property type="entry name" value="SIGMA54_INTERACT_1"/>
    <property type="match status" value="1"/>
</dbReference>
<dbReference type="InterPro" id="IPR025943">
    <property type="entry name" value="Sigma_54_int_dom_ATP-bd_2"/>
</dbReference>
<dbReference type="EMBL" id="LK932465">
    <property type="protein sequence ID" value="CDS83034.1"/>
    <property type="molecule type" value="Genomic_DNA"/>
</dbReference>